<feature type="chain" id="PRO_5042953731" description="Transthyretin-like family protein" evidence="5">
    <location>
        <begin position="21"/>
        <end position="141"/>
    </location>
</feature>
<feature type="non-terminal residue" evidence="6">
    <location>
        <position position="1"/>
    </location>
</feature>
<organism evidence="6 7">
    <name type="scientific">Pristionchus mayeri</name>
    <dbReference type="NCBI Taxonomy" id="1317129"/>
    <lineage>
        <taxon>Eukaryota</taxon>
        <taxon>Metazoa</taxon>
        <taxon>Ecdysozoa</taxon>
        <taxon>Nematoda</taxon>
        <taxon>Chromadorea</taxon>
        <taxon>Rhabditida</taxon>
        <taxon>Rhabditina</taxon>
        <taxon>Diplogasteromorpha</taxon>
        <taxon>Diplogasteroidea</taxon>
        <taxon>Neodiplogasteridae</taxon>
        <taxon>Pristionchus</taxon>
    </lineage>
</organism>
<dbReference type="Pfam" id="PF01060">
    <property type="entry name" value="TTR-52"/>
    <property type="match status" value="1"/>
</dbReference>
<keyword evidence="4 5" id="KW-0732">Signal</keyword>
<keyword evidence="7" id="KW-1185">Reference proteome</keyword>
<comment type="similarity">
    <text evidence="2">Belongs to the nematode transthyretin-like family.</text>
</comment>
<comment type="caution">
    <text evidence="6">The sequence shown here is derived from an EMBL/GenBank/DDBJ whole genome shotgun (WGS) entry which is preliminary data.</text>
</comment>
<dbReference type="PANTHER" id="PTHR21700:SF112">
    <property type="entry name" value="TRANSTHYRETIN-RELATED FAMILY DOMAIN"/>
    <property type="match status" value="1"/>
</dbReference>
<name>A0AAN4Z9B0_9BILA</name>
<evidence type="ECO:0000313" key="6">
    <source>
        <dbReference type="EMBL" id="GMR36908.1"/>
    </source>
</evidence>
<evidence type="ECO:0000256" key="3">
    <source>
        <dbReference type="ARBA" id="ARBA00022525"/>
    </source>
</evidence>
<dbReference type="Proteomes" id="UP001328107">
    <property type="component" value="Unassembled WGS sequence"/>
</dbReference>
<evidence type="ECO:0000256" key="2">
    <source>
        <dbReference type="ARBA" id="ARBA00010112"/>
    </source>
</evidence>
<dbReference type="Gene3D" id="2.60.40.3330">
    <property type="match status" value="1"/>
</dbReference>
<dbReference type="InterPro" id="IPR001534">
    <property type="entry name" value="Transthyretin-like"/>
</dbReference>
<feature type="signal peptide" evidence="5">
    <location>
        <begin position="1"/>
        <end position="20"/>
    </location>
</feature>
<evidence type="ECO:0000256" key="1">
    <source>
        <dbReference type="ARBA" id="ARBA00004613"/>
    </source>
</evidence>
<dbReference type="GO" id="GO:0009986">
    <property type="term" value="C:cell surface"/>
    <property type="evidence" value="ECO:0007669"/>
    <property type="project" value="InterPro"/>
</dbReference>
<dbReference type="PANTHER" id="PTHR21700">
    <property type="entry name" value="TRANSTHYRETIN-LIKE FAMILY PROTEIN-RELATED"/>
    <property type="match status" value="1"/>
</dbReference>
<evidence type="ECO:0008006" key="8">
    <source>
        <dbReference type="Google" id="ProtNLM"/>
    </source>
</evidence>
<keyword evidence="3" id="KW-0964">Secreted</keyword>
<evidence type="ECO:0000256" key="5">
    <source>
        <dbReference type="SAM" id="SignalP"/>
    </source>
</evidence>
<dbReference type="GO" id="GO:0005576">
    <property type="term" value="C:extracellular region"/>
    <property type="evidence" value="ECO:0007669"/>
    <property type="project" value="UniProtKB-SubCell"/>
</dbReference>
<gene>
    <name evidence="6" type="ORF">PMAYCL1PPCAC_07103</name>
</gene>
<dbReference type="AlphaFoldDB" id="A0AAN4Z9B0"/>
<comment type="subcellular location">
    <subcellularLocation>
        <location evidence="1">Secreted</location>
    </subcellularLocation>
</comment>
<protein>
    <recommendedName>
        <fullName evidence="8">Transthyretin-like family protein</fullName>
    </recommendedName>
</protein>
<proteinExistence type="inferred from homology"/>
<reference evidence="7" key="1">
    <citation type="submission" date="2022-10" db="EMBL/GenBank/DDBJ databases">
        <title>Genome assembly of Pristionchus species.</title>
        <authorList>
            <person name="Yoshida K."/>
            <person name="Sommer R.J."/>
        </authorList>
    </citation>
    <scope>NUCLEOTIDE SEQUENCE [LARGE SCALE GENOMIC DNA]</scope>
    <source>
        <strain evidence="7">RS5460</strain>
    </source>
</reference>
<dbReference type="EMBL" id="BTRK01000002">
    <property type="protein sequence ID" value="GMR36908.1"/>
    <property type="molecule type" value="Genomic_DNA"/>
</dbReference>
<sequence length="141" mass="15824">LQMRLFFLLLLCLSFLPSSAFLQQSVGVKGKLLCGNHNLAGAKVKLWDKNKIGQDDLLEEGVTDFNGNFQLQGGSNGVFKMNVYLKVYHDCEDSIKPCQRKVSFRIPDSFVSRSSTPAQIFNASVLNMAIRYPDEERSCIN</sequence>
<evidence type="ECO:0000313" key="7">
    <source>
        <dbReference type="Proteomes" id="UP001328107"/>
    </source>
</evidence>
<dbReference type="InterPro" id="IPR038479">
    <property type="entry name" value="Transthyretin-like_sf"/>
</dbReference>
<accession>A0AAN4Z9B0</accession>
<evidence type="ECO:0000256" key="4">
    <source>
        <dbReference type="ARBA" id="ARBA00022729"/>
    </source>
</evidence>